<organism evidence="1">
    <name type="scientific">marine sediment metagenome</name>
    <dbReference type="NCBI Taxonomy" id="412755"/>
    <lineage>
        <taxon>unclassified sequences</taxon>
        <taxon>metagenomes</taxon>
        <taxon>ecological metagenomes</taxon>
    </lineage>
</organism>
<dbReference type="AlphaFoldDB" id="A0A0F9JUX6"/>
<gene>
    <name evidence="1" type="ORF">LCGC14_1713950</name>
</gene>
<accession>A0A0F9JUX6</accession>
<evidence type="ECO:0000313" key="1">
    <source>
        <dbReference type="EMBL" id="KKM13668.1"/>
    </source>
</evidence>
<sequence length="93" mass="10905">NYIPSYAKISLTTSGYLNNVAIGMSETKLKEKISEIIPENCIEVDYAFKDISEIAEDELFIKYLKKLNEREYSEEKVKKMKELIIKSMMRMKL</sequence>
<reference evidence="1" key="1">
    <citation type="journal article" date="2015" name="Nature">
        <title>Complex archaea that bridge the gap between prokaryotes and eukaryotes.</title>
        <authorList>
            <person name="Spang A."/>
            <person name="Saw J.H."/>
            <person name="Jorgensen S.L."/>
            <person name="Zaremba-Niedzwiedzka K."/>
            <person name="Martijn J."/>
            <person name="Lind A.E."/>
            <person name="van Eijk R."/>
            <person name="Schleper C."/>
            <person name="Guy L."/>
            <person name="Ettema T.J."/>
        </authorList>
    </citation>
    <scope>NUCLEOTIDE SEQUENCE</scope>
</reference>
<feature type="non-terminal residue" evidence="1">
    <location>
        <position position="1"/>
    </location>
</feature>
<protein>
    <submittedName>
        <fullName evidence="1">Uncharacterized protein</fullName>
    </submittedName>
</protein>
<comment type="caution">
    <text evidence="1">The sequence shown here is derived from an EMBL/GenBank/DDBJ whole genome shotgun (WGS) entry which is preliminary data.</text>
</comment>
<dbReference type="EMBL" id="LAZR01015330">
    <property type="protein sequence ID" value="KKM13668.1"/>
    <property type="molecule type" value="Genomic_DNA"/>
</dbReference>
<proteinExistence type="predicted"/>
<name>A0A0F9JUX6_9ZZZZ</name>